<dbReference type="SUPFAM" id="SSF52980">
    <property type="entry name" value="Restriction endonuclease-like"/>
    <property type="match status" value="1"/>
</dbReference>
<dbReference type="GO" id="GO:0006281">
    <property type="term" value="P:DNA repair"/>
    <property type="evidence" value="ECO:0007669"/>
    <property type="project" value="UniProtKB-ARBA"/>
</dbReference>
<proteinExistence type="predicted"/>
<dbReference type="CDD" id="cd22343">
    <property type="entry name" value="PDDEXK_lambda_exonuclease-like"/>
    <property type="match status" value="1"/>
</dbReference>
<evidence type="ECO:0000259" key="1">
    <source>
        <dbReference type="PROSITE" id="PS50800"/>
    </source>
</evidence>
<dbReference type="Gene3D" id="1.10.720.30">
    <property type="entry name" value="SAP domain"/>
    <property type="match status" value="1"/>
</dbReference>
<evidence type="ECO:0000313" key="3">
    <source>
        <dbReference type="Proteomes" id="UP001152320"/>
    </source>
</evidence>
<dbReference type="PROSITE" id="PS50800">
    <property type="entry name" value="SAP"/>
    <property type="match status" value="1"/>
</dbReference>
<dbReference type="SUPFAM" id="SSF68906">
    <property type="entry name" value="SAP domain"/>
    <property type="match status" value="1"/>
</dbReference>
<dbReference type="AlphaFoldDB" id="A0A9Q0YHD7"/>
<organism evidence="2 3">
    <name type="scientific">Holothuria leucospilota</name>
    <name type="common">Black long sea cucumber</name>
    <name type="synonym">Mertensiothuria leucospilota</name>
    <dbReference type="NCBI Taxonomy" id="206669"/>
    <lineage>
        <taxon>Eukaryota</taxon>
        <taxon>Metazoa</taxon>
        <taxon>Echinodermata</taxon>
        <taxon>Eleutherozoa</taxon>
        <taxon>Echinozoa</taxon>
        <taxon>Holothuroidea</taxon>
        <taxon>Aspidochirotacea</taxon>
        <taxon>Aspidochirotida</taxon>
        <taxon>Holothuriidae</taxon>
        <taxon>Holothuria</taxon>
    </lineage>
</organism>
<comment type="caution">
    <text evidence="2">The sequence shown here is derived from an EMBL/GenBank/DDBJ whole genome shotgun (WGS) entry which is preliminary data.</text>
</comment>
<dbReference type="PANTHER" id="PTHR47526">
    <property type="entry name" value="ATP-DEPENDENT DNA HELICASE"/>
    <property type="match status" value="1"/>
</dbReference>
<feature type="domain" description="SAP" evidence="1">
    <location>
        <begin position="11"/>
        <end position="45"/>
    </location>
</feature>
<protein>
    <recommendedName>
        <fullName evidence="1">SAP domain-containing protein</fullName>
    </recommendedName>
</protein>
<gene>
    <name evidence="2" type="ORF">HOLleu_43108</name>
</gene>
<dbReference type="PANTHER" id="PTHR47526:SF3">
    <property type="entry name" value="PHD-TYPE DOMAIN-CONTAINING PROTEIN"/>
    <property type="match status" value="1"/>
</dbReference>
<name>A0A9Q0YHD7_HOLLE</name>
<dbReference type="EMBL" id="JAIZAY010000208">
    <property type="protein sequence ID" value="KAJ8018736.1"/>
    <property type="molecule type" value="Genomic_DNA"/>
</dbReference>
<reference evidence="2" key="1">
    <citation type="submission" date="2021-10" db="EMBL/GenBank/DDBJ databases">
        <title>Tropical sea cucumber genome reveals ecological adaptation and Cuvierian tubules defense mechanism.</title>
        <authorList>
            <person name="Chen T."/>
        </authorList>
    </citation>
    <scope>NUCLEOTIDE SEQUENCE</scope>
    <source>
        <strain evidence="2">Nanhai2018</strain>
        <tissue evidence="2">Muscle</tissue>
    </source>
</reference>
<dbReference type="OrthoDB" id="10035901at2759"/>
<sequence length="526" mass="59503">MAQEELSLDETEHWTVQALRDFLRVRGLKTTGRKKELQSLYSAINMEVSIQMNKVEEDELRCKLYSESLIVDGNRIPDPFTELKDGWLCEKESKQLWPPSSYLEIAEWLLVDATCPSQPSRPNVRAVPNVSSSGSIVHVYNYIFLSSIFIFHRLGTTCNHVAAVVFKVDHAFMTGGSSAVPCTSKQCTWNVYKGIPVSTLLEGKKIADLQWTRPILQHQTFSPGDLVDALFPSCQNLSLFKYLETRGAPHQYPPSVDFNVASEEIVTTTTTPPLSMTELAAACKTVEELRARLLHYSVEEVAAIEQVTRGQSDNKGWFTQRSSRITASNIRAVMTRNQTLRDNSSSLSKDPNPLLKRLMVYGAPNPNLPSLKYGRLTEPVARKYYCTLQKERGHQKLVVTECGLLVTADKVFLGASPDGLVQCVCCGKGILEIKCSRTTEEPGPQNCSFLIHSKSGLTQLKKYVYYPQVQAQLKATEREWCDFFVYTPHGFHLERIYFYVNLMEEAVAETEEFFLSIWCLNLYLMK</sequence>
<dbReference type="Gene3D" id="3.90.320.10">
    <property type="match status" value="1"/>
</dbReference>
<accession>A0A9Q0YHD7</accession>
<keyword evidence="3" id="KW-1185">Reference proteome</keyword>
<dbReference type="Pfam" id="PF02037">
    <property type="entry name" value="SAP"/>
    <property type="match status" value="1"/>
</dbReference>
<dbReference type="InterPro" id="IPR011335">
    <property type="entry name" value="Restrct_endonuc-II-like"/>
</dbReference>
<evidence type="ECO:0000313" key="2">
    <source>
        <dbReference type="EMBL" id="KAJ8018736.1"/>
    </source>
</evidence>
<dbReference type="InterPro" id="IPR036361">
    <property type="entry name" value="SAP_dom_sf"/>
</dbReference>
<dbReference type="InterPro" id="IPR019080">
    <property type="entry name" value="YqaJ_viral_recombinase"/>
</dbReference>
<dbReference type="InterPro" id="IPR011604">
    <property type="entry name" value="PDDEXK-like_dom_sf"/>
</dbReference>
<dbReference type="Proteomes" id="UP001152320">
    <property type="component" value="Unassembled WGS sequence"/>
</dbReference>
<dbReference type="InterPro" id="IPR003034">
    <property type="entry name" value="SAP_dom"/>
</dbReference>
<dbReference type="Pfam" id="PF09588">
    <property type="entry name" value="YqaJ"/>
    <property type="match status" value="1"/>
</dbReference>